<dbReference type="Proteomes" id="UP000000771">
    <property type="component" value="Chromosome"/>
</dbReference>
<organism evidence="2 3">
    <name type="scientific">Acidimicrobium ferrooxidans (strain DSM 10331 / JCM 15462 / NBRC 103882 / ICP)</name>
    <dbReference type="NCBI Taxonomy" id="525909"/>
    <lineage>
        <taxon>Bacteria</taxon>
        <taxon>Bacillati</taxon>
        <taxon>Actinomycetota</taxon>
        <taxon>Acidimicrobiia</taxon>
        <taxon>Acidimicrobiales</taxon>
        <taxon>Acidimicrobiaceae</taxon>
        <taxon>Acidimicrobium</taxon>
    </lineage>
</organism>
<dbReference type="PANTHER" id="PTHR45947:SF3">
    <property type="entry name" value="SULFOQUINOVOSYL TRANSFERASE SQD2"/>
    <property type="match status" value="1"/>
</dbReference>
<dbReference type="CAZy" id="GT4">
    <property type="family name" value="Glycosyltransferase Family 4"/>
</dbReference>
<reference evidence="2 3" key="1">
    <citation type="journal article" date="2009" name="Stand. Genomic Sci.">
        <title>Complete genome sequence of Acidimicrobium ferrooxidans type strain (ICP).</title>
        <authorList>
            <person name="Clum A."/>
            <person name="Nolan M."/>
            <person name="Lang E."/>
            <person name="Glavina Del Rio T."/>
            <person name="Tice H."/>
            <person name="Copeland A."/>
            <person name="Cheng J.F."/>
            <person name="Lucas S."/>
            <person name="Chen F."/>
            <person name="Bruce D."/>
            <person name="Goodwin L."/>
            <person name="Pitluck S."/>
            <person name="Ivanova N."/>
            <person name="Mavrommatis K."/>
            <person name="Mikhailova N."/>
            <person name="Pati A."/>
            <person name="Chen A."/>
            <person name="Palaniappan K."/>
            <person name="Goker M."/>
            <person name="Spring S."/>
            <person name="Land M."/>
            <person name="Hauser L."/>
            <person name="Chang Y.J."/>
            <person name="Jeffries C.C."/>
            <person name="Chain P."/>
            <person name="Bristow J."/>
            <person name="Eisen J.A."/>
            <person name="Markowitz V."/>
            <person name="Hugenholtz P."/>
            <person name="Kyrpides N.C."/>
            <person name="Klenk H.P."/>
            <person name="Lapidus A."/>
        </authorList>
    </citation>
    <scope>NUCLEOTIDE SEQUENCE [LARGE SCALE GENOMIC DNA]</scope>
    <source>
        <strain evidence="3">DSM 10331 / JCM 15462 / NBRC 103882 / ICP</strain>
    </source>
</reference>
<keyword evidence="2" id="KW-0808">Transferase</keyword>
<dbReference type="EMBL" id="CP001631">
    <property type="protein sequence ID" value="ACU54660.1"/>
    <property type="molecule type" value="Genomic_DNA"/>
</dbReference>
<protein>
    <submittedName>
        <fullName evidence="2">Glycosyl transferase group 1</fullName>
    </submittedName>
</protein>
<dbReference type="HOGENOM" id="CLU_009583_27_5_11"/>
<evidence type="ECO:0000259" key="1">
    <source>
        <dbReference type="Pfam" id="PF00534"/>
    </source>
</evidence>
<name>C7M102_ACIFD</name>
<dbReference type="RefSeq" id="WP_015799139.1">
    <property type="nucleotide sequence ID" value="NC_013124.1"/>
</dbReference>
<dbReference type="eggNOG" id="COG0438">
    <property type="taxonomic scope" value="Bacteria"/>
</dbReference>
<accession>C7M102</accession>
<dbReference type="STRING" id="525909.Afer_1744"/>
<dbReference type="GO" id="GO:0016757">
    <property type="term" value="F:glycosyltransferase activity"/>
    <property type="evidence" value="ECO:0007669"/>
    <property type="project" value="InterPro"/>
</dbReference>
<dbReference type="CDD" id="cd03801">
    <property type="entry name" value="GT4_PimA-like"/>
    <property type="match status" value="1"/>
</dbReference>
<keyword evidence="3" id="KW-1185">Reference proteome</keyword>
<dbReference type="KEGG" id="afo:Afer_1744"/>
<dbReference type="PANTHER" id="PTHR45947">
    <property type="entry name" value="SULFOQUINOVOSYL TRANSFERASE SQD2"/>
    <property type="match status" value="1"/>
</dbReference>
<gene>
    <name evidence="2" type="ordered locus">Afer_1744</name>
</gene>
<dbReference type="SUPFAM" id="SSF53756">
    <property type="entry name" value="UDP-Glycosyltransferase/glycogen phosphorylase"/>
    <property type="match status" value="1"/>
</dbReference>
<evidence type="ECO:0000313" key="3">
    <source>
        <dbReference type="Proteomes" id="UP000000771"/>
    </source>
</evidence>
<feature type="domain" description="Glycosyl transferase family 1" evidence="1">
    <location>
        <begin position="172"/>
        <end position="325"/>
    </location>
</feature>
<evidence type="ECO:0000313" key="2">
    <source>
        <dbReference type="EMBL" id="ACU54660.1"/>
    </source>
</evidence>
<dbReference type="Pfam" id="PF00534">
    <property type="entry name" value="Glycos_transf_1"/>
    <property type="match status" value="1"/>
</dbReference>
<dbReference type="Gene3D" id="3.40.50.2000">
    <property type="entry name" value="Glycogen Phosphorylase B"/>
    <property type="match status" value="2"/>
</dbReference>
<sequence length="348" mass="37695">MRVLHLVPSLAPHDAIGTHTRLLHEALLAAGIDSEIVADEALDGAQATPFAALRRRRLDAATVVWYQASTTSPMAAWVRTQVRARRLLTYHNVTPWQYQEQTNVEVARALWRARGELTHLAPAVHLASTVSRFNARDLRRLGVDEVRILPPLIELGEPAEPAPARPSGSRWIFVGRLVPHKRQDRLIAALAIYRRTIDPSATLALVGKATEPSWRARLVDLAAAIGVEAAVEFIGDVDESGLRAEWREASVYVSASDHEGFGFPLIEAMSAGVPVVALARGAVAETIGRAGLLVTDEAPRALAEAVALVEHDTEVRSALSAEAARRRAALDPARVGPLYRALAWEAAG</sequence>
<dbReference type="InterPro" id="IPR001296">
    <property type="entry name" value="Glyco_trans_1"/>
</dbReference>
<dbReference type="AlphaFoldDB" id="C7M102"/>
<dbReference type="InterPro" id="IPR050194">
    <property type="entry name" value="Glycosyltransferase_grp1"/>
</dbReference>
<proteinExistence type="predicted"/>
<dbReference type="OrthoDB" id="570545at2"/>